<dbReference type="GO" id="GO:0000107">
    <property type="term" value="F:imidazoleglycerol-phosphate synthase activity"/>
    <property type="evidence" value="ECO:0007669"/>
    <property type="project" value="UniProtKB-UniRule"/>
</dbReference>
<evidence type="ECO:0000256" key="13">
    <source>
        <dbReference type="PIRSR" id="PIRSR036936-1"/>
    </source>
</evidence>
<protein>
    <recommendedName>
        <fullName evidence="12">Imidazole glycerol phosphate synthase hisHF</fullName>
    </recommendedName>
    <domain>
        <recommendedName>
            <fullName evidence="12">Glutaminase</fullName>
            <ecNumber evidence="12">3.5.1.2</ecNumber>
        </recommendedName>
    </domain>
    <domain>
        <recommendedName>
            <fullName evidence="12">Cyclase</fullName>
        </recommendedName>
    </domain>
</protein>
<feature type="region of interest" description="PRFAR binding" evidence="14">
    <location>
        <begin position="471"/>
        <end position="472"/>
    </location>
</feature>
<dbReference type="OrthoDB" id="10254903at2759"/>
<comment type="similarity">
    <text evidence="11 12">In the C-terminal section; belongs to the HisA/HisF family.</text>
</comment>
<dbReference type="CDD" id="cd01748">
    <property type="entry name" value="GATase1_IGP_Synthase"/>
    <property type="match status" value="1"/>
</dbReference>
<gene>
    <name evidence="17" type="ORF">Micbo1qcDRAFT_162152</name>
</gene>
<feature type="active site" description="For GATase activity" evidence="13">
    <location>
        <position position="196"/>
    </location>
</feature>
<evidence type="ECO:0000256" key="12">
    <source>
        <dbReference type="PIRNR" id="PIRNR036936"/>
    </source>
</evidence>
<dbReference type="PROSITE" id="PS51273">
    <property type="entry name" value="GATASE_TYPE_1"/>
    <property type="match status" value="1"/>
</dbReference>
<dbReference type="Pfam" id="PF00117">
    <property type="entry name" value="GATase"/>
    <property type="match status" value="1"/>
</dbReference>
<keyword evidence="18" id="KW-1185">Reference proteome</keyword>
<evidence type="ECO:0000256" key="9">
    <source>
        <dbReference type="ARBA" id="ARBA00049534"/>
    </source>
</evidence>
<evidence type="ECO:0000256" key="15">
    <source>
        <dbReference type="RuleBase" id="RU003657"/>
    </source>
</evidence>
<dbReference type="HAMAP" id="MF_00278">
    <property type="entry name" value="HisH"/>
    <property type="match status" value="1"/>
</dbReference>
<dbReference type="GO" id="GO:0000105">
    <property type="term" value="P:L-histidine biosynthetic process"/>
    <property type="evidence" value="ECO:0007669"/>
    <property type="project" value="UniProtKB-UniRule"/>
</dbReference>
<accession>A0A136J4E5</accession>
<evidence type="ECO:0000256" key="8">
    <source>
        <dbReference type="ARBA" id="ARBA00047838"/>
    </source>
</evidence>
<dbReference type="Pfam" id="PF00977">
    <property type="entry name" value="His_biosynth"/>
    <property type="match status" value="1"/>
</dbReference>
<dbReference type="Proteomes" id="UP000070501">
    <property type="component" value="Unassembled WGS sequence"/>
</dbReference>
<organism evidence="17 18">
    <name type="scientific">Microdochium bolleyi</name>
    <dbReference type="NCBI Taxonomy" id="196109"/>
    <lineage>
        <taxon>Eukaryota</taxon>
        <taxon>Fungi</taxon>
        <taxon>Dikarya</taxon>
        <taxon>Ascomycota</taxon>
        <taxon>Pezizomycotina</taxon>
        <taxon>Sordariomycetes</taxon>
        <taxon>Xylariomycetidae</taxon>
        <taxon>Xylariales</taxon>
        <taxon>Microdochiaceae</taxon>
        <taxon>Microdochium</taxon>
    </lineage>
</organism>
<dbReference type="EC" id="3.5.1.2" evidence="12"/>
<evidence type="ECO:0000259" key="16">
    <source>
        <dbReference type="Pfam" id="PF00117"/>
    </source>
</evidence>
<dbReference type="InterPro" id="IPR010139">
    <property type="entry name" value="Imidazole-glycPsynth_HisH"/>
</dbReference>
<keyword evidence="2 12" id="KW-0028">Amino-acid biosynthesis</keyword>
<feature type="region of interest" description="PRFAR binding" evidence="14">
    <location>
        <begin position="397"/>
        <end position="399"/>
    </location>
</feature>
<dbReference type="CDD" id="cd04731">
    <property type="entry name" value="HisF"/>
    <property type="match status" value="1"/>
</dbReference>
<keyword evidence="4 12" id="KW-0315">Glutamine amidotransferase</keyword>
<dbReference type="FunFam" id="3.40.50.880:FF:000039">
    <property type="entry name" value="Imidazole glycerol phosphate synthase hisHF"/>
    <property type="match status" value="1"/>
</dbReference>
<dbReference type="InterPro" id="IPR011060">
    <property type="entry name" value="RibuloseP-bd_barrel"/>
</dbReference>
<dbReference type="FunFam" id="3.20.20.70:FF:000094">
    <property type="entry name" value="Imidazole glycerol phosphate synthase hisHF"/>
    <property type="match status" value="1"/>
</dbReference>
<evidence type="ECO:0000256" key="10">
    <source>
        <dbReference type="ARBA" id="ARBA00055946"/>
    </source>
</evidence>
<feature type="binding site" evidence="14">
    <location>
        <position position="466"/>
    </location>
    <ligand>
        <name>substrate</name>
    </ligand>
</feature>
<feature type="active site" evidence="13">
    <location>
        <position position="399"/>
    </location>
</feature>
<comment type="pathway">
    <text evidence="1 12">Amino-acid biosynthesis; L-histidine biosynthesis; L-histidine from 5-phospho-alpha-D-ribose 1-diphosphate: step 5/9.</text>
</comment>
<dbReference type="InterPro" id="IPR050064">
    <property type="entry name" value="IGPS_HisA/HisF"/>
</dbReference>
<evidence type="ECO:0000256" key="3">
    <source>
        <dbReference type="ARBA" id="ARBA00022801"/>
    </source>
</evidence>
<feature type="active site" description="For GATase activity" evidence="13">
    <location>
        <position position="81"/>
    </location>
</feature>
<evidence type="ECO:0000256" key="1">
    <source>
        <dbReference type="ARBA" id="ARBA00005091"/>
    </source>
</evidence>
<feature type="active site" evidence="13">
    <location>
        <position position="240"/>
    </location>
</feature>
<dbReference type="InterPro" id="IPR029062">
    <property type="entry name" value="Class_I_gatase-like"/>
</dbReference>
<dbReference type="GO" id="GO:0004359">
    <property type="term" value="F:glutaminase activity"/>
    <property type="evidence" value="ECO:0007669"/>
    <property type="project" value="UniProtKB-EC"/>
</dbReference>
<evidence type="ECO:0000256" key="2">
    <source>
        <dbReference type="ARBA" id="ARBA00022605"/>
    </source>
</evidence>
<dbReference type="AlphaFoldDB" id="A0A136J4E5"/>
<dbReference type="InterPro" id="IPR017926">
    <property type="entry name" value="GATASE"/>
</dbReference>
<reference evidence="18" key="1">
    <citation type="submission" date="2016-02" db="EMBL/GenBank/DDBJ databases">
        <title>Draft genome sequence of Microdochium bolleyi, a fungal endophyte of beachgrass.</title>
        <authorList>
            <consortium name="DOE Joint Genome Institute"/>
            <person name="David A.S."/>
            <person name="May G."/>
            <person name="Haridas S."/>
            <person name="Lim J."/>
            <person name="Wang M."/>
            <person name="Labutti K."/>
            <person name="Lipzen A."/>
            <person name="Barry K."/>
            <person name="Grigoriev I.V."/>
        </authorList>
    </citation>
    <scope>NUCLEOTIDE SEQUENCE [LARGE SCALE GENOMIC DNA]</scope>
    <source>
        <strain evidence="18">J235TASD1</strain>
    </source>
</reference>
<dbReference type="GO" id="GO:0016829">
    <property type="term" value="F:lyase activity"/>
    <property type="evidence" value="ECO:0007669"/>
    <property type="project" value="UniProtKB-KW"/>
</dbReference>
<comment type="catalytic activity">
    <reaction evidence="8 12">
        <text>5-[(5-phospho-1-deoxy-D-ribulos-1-ylimino)methylamino]-1-(5-phospho-beta-D-ribosyl)imidazole-4-carboxamide + L-glutamine = D-erythro-1-(imidazol-4-yl)glycerol 3-phosphate + 5-amino-1-(5-phospho-beta-D-ribosyl)imidazole-4-carboxamide + L-glutamate + H(+)</text>
        <dbReference type="Rhea" id="RHEA:24793"/>
        <dbReference type="ChEBI" id="CHEBI:15378"/>
        <dbReference type="ChEBI" id="CHEBI:29985"/>
        <dbReference type="ChEBI" id="CHEBI:58278"/>
        <dbReference type="ChEBI" id="CHEBI:58359"/>
        <dbReference type="ChEBI" id="CHEBI:58475"/>
        <dbReference type="ChEBI" id="CHEBI:58525"/>
        <dbReference type="EC" id="4.3.2.10"/>
    </reaction>
</comment>
<dbReference type="Gene3D" id="3.40.50.880">
    <property type="match status" value="1"/>
</dbReference>
<sequence length="551" mass="59716">MPTVHMLDYVAGNVRSLVNAIEKLGYTVSWVRTPEEVASADKLILPGVGHFGHCLSQLSSAGYLPAIRAHIDSGKPFMGICVGLQALWGGSVEDPDVPGLGVIRGKLDRFDDSDKAVPHIGWNSANASSRALYDLRPESKYYYVHSYKYPYVAGELEAAGWTVATGTYGAQNQFGGEVFVGAVAKGNVLATQFHPEKSGVAGLRVLKSFLTGEGARTLGQEVAGPAPTGGLTRRVIACLDVRANDQGDLVVTKGDQYDVREKSEGNDVRNLGKPVELAKKYYEQGADEVTFLNITSFRDLPVADVPMLEILRRTSETVFVPLTIGGGIRDTVDTDGTKVSALEIATMYFKSGADKVSIGSDAVVAAEEYYGAGRKLFGNTAIEQISRAYGNQAVVVSVDPKRIYVPKPDATRHHTIKTNFPSQTESRDEYCWYACTIKGGRETRDLDVVELVQAVEAMGAGEILLNCIDKDGTNSGFDLELINQVKSSVRIPVIASSGAGNPQHFEEVFEKTTTDAALGAGIFHREEYTVKQVKDYLAEKGLEVRLFERDL</sequence>
<name>A0A136J4E5_9PEZI</name>
<feature type="binding site" description="covalent" evidence="14">
    <location>
        <position position="81"/>
    </location>
    <ligand>
        <name>L-glutamine</name>
        <dbReference type="ChEBI" id="CHEBI:58359"/>
    </ligand>
</feature>
<evidence type="ECO:0000256" key="7">
    <source>
        <dbReference type="ARBA" id="ARBA00023268"/>
    </source>
</evidence>
<dbReference type="FunCoup" id="A0A136J4E5">
    <property type="interactions" value="270"/>
</dbReference>
<dbReference type="InterPro" id="IPR006062">
    <property type="entry name" value="His_biosynth"/>
</dbReference>
<comment type="catalytic activity">
    <reaction evidence="9 12">
        <text>L-glutamine + H2O = L-glutamate + NH4(+)</text>
        <dbReference type="Rhea" id="RHEA:15889"/>
        <dbReference type="ChEBI" id="CHEBI:15377"/>
        <dbReference type="ChEBI" id="CHEBI:28938"/>
        <dbReference type="ChEBI" id="CHEBI:29985"/>
        <dbReference type="ChEBI" id="CHEBI:58359"/>
        <dbReference type="EC" id="3.5.1.2"/>
    </reaction>
</comment>
<dbReference type="Gene3D" id="3.20.20.70">
    <property type="entry name" value="Aldolase class I"/>
    <property type="match status" value="1"/>
</dbReference>
<dbReference type="STRING" id="196109.A0A136J4E5"/>
<dbReference type="EMBL" id="KQ964249">
    <property type="protein sequence ID" value="KXJ92057.1"/>
    <property type="molecule type" value="Genomic_DNA"/>
</dbReference>
<evidence type="ECO:0000256" key="6">
    <source>
        <dbReference type="ARBA" id="ARBA00023239"/>
    </source>
</evidence>
<evidence type="ECO:0000256" key="14">
    <source>
        <dbReference type="PIRSR" id="PIRSR036936-2"/>
    </source>
</evidence>
<evidence type="ECO:0000313" key="18">
    <source>
        <dbReference type="Proteomes" id="UP000070501"/>
    </source>
</evidence>
<dbReference type="PANTHER" id="PTHR21235">
    <property type="entry name" value="IMIDAZOLE GLYCEROL PHOSPHATE SYNTHASE SUBUNIT HISF/H IGP SYNTHASE SUBUNIT HISF/H"/>
    <property type="match status" value="1"/>
</dbReference>
<evidence type="ECO:0000256" key="11">
    <source>
        <dbReference type="ARBA" id="ARBA00061106"/>
    </source>
</evidence>
<feature type="active site" description="For GATase activity" evidence="13">
    <location>
        <position position="194"/>
    </location>
</feature>
<feature type="region of interest" description="PRFAR binding" evidence="14">
    <location>
        <begin position="359"/>
        <end position="360"/>
    </location>
</feature>
<dbReference type="NCBIfam" id="TIGR01855">
    <property type="entry name" value="IMP_synth_hisH"/>
    <property type="match status" value="1"/>
</dbReference>
<feature type="domain" description="Glutamine amidotransferase" evidence="16">
    <location>
        <begin position="6"/>
        <end position="209"/>
    </location>
</feature>
<dbReference type="SUPFAM" id="SSF52317">
    <property type="entry name" value="Class I glutamine amidotransferase-like"/>
    <property type="match status" value="1"/>
</dbReference>
<comment type="similarity">
    <text evidence="15">Belongs to the HisA/HisF family.</text>
</comment>
<evidence type="ECO:0000256" key="4">
    <source>
        <dbReference type="ARBA" id="ARBA00022962"/>
    </source>
</evidence>
<feature type="region of interest" description="PRFAR binding" evidence="14">
    <location>
        <begin position="497"/>
        <end position="498"/>
    </location>
</feature>
<dbReference type="InParanoid" id="A0A136J4E5"/>
<keyword evidence="7 12" id="KW-0511">Multifunctional enzyme</keyword>
<dbReference type="UniPathway" id="UPA00031">
    <property type="reaction ID" value="UER00010"/>
</dbReference>
<evidence type="ECO:0000313" key="17">
    <source>
        <dbReference type="EMBL" id="KXJ92057.1"/>
    </source>
</evidence>
<dbReference type="SUPFAM" id="SSF51366">
    <property type="entry name" value="Ribulose-phoshate binding barrel"/>
    <property type="match status" value="1"/>
</dbReference>
<feature type="region of interest" description="PRFAR binding" evidence="14">
    <location>
        <begin position="520"/>
        <end position="521"/>
    </location>
</feature>
<comment type="function">
    <text evidence="10 12">IGPS catalyzes the conversion of PRFAR and glutamine to IGP, AICAR and glutamate. The glutaminase domain produces the ammonia necessary for the cyclase domain to produce IGP and AICAR from PRFAR. The ammonia is channeled to the active site of the cyclase domain.</text>
</comment>
<keyword evidence="3 12" id="KW-0378">Hydrolase</keyword>
<dbReference type="InterPro" id="IPR014640">
    <property type="entry name" value="IGPS_HisHF"/>
</dbReference>
<feature type="binding site" evidence="14">
    <location>
        <position position="327"/>
    </location>
    <ligand>
        <name>substrate</name>
    </ligand>
</feature>
<evidence type="ECO:0000256" key="5">
    <source>
        <dbReference type="ARBA" id="ARBA00023102"/>
    </source>
</evidence>
<keyword evidence="6 12" id="KW-0456">Lyase</keyword>
<dbReference type="PIRSF" id="PIRSF036936">
    <property type="entry name" value="IGPS_HisHF"/>
    <property type="match status" value="1"/>
</dbReference>
<keyword evidence="5 12" id="KW-0368">Histidine biosynthesis</keyword>
<dbReference type="PANTHER" id="PTHR21235:SF2">
    <property type="entry name" value="IMIDAZOLE GLYCEROL PHOSPHATE SYNTHASE HISHF"/>
    <property type="match status" value="1"/>
</dbReference>
<proteinExistence type="inferred from homology"/>
<dbReference type="InterPro" id="IPR004651">
    <property type="entry name" value="HisF"/>
</dbReference>
<dbReference type="NCBIfam" id="TIGR00735">
    <property type="entry name" value="hisF"/>
    <property type="match status" value="1"/>
</dbReference>
<dbReference type="InterPro" id="IPR013785">
    <property type="entry name" value="Aldolase_TIM"/>
</dbReference>